<accession>A0A6J5WJX6</accession>
<proteinExistence type="predicted"/>
<dbReference type="OrthoDB" id="10036779at2759"/>
<organism evidence="2 3">
    <name type="scientific">Prunus armeniaca</name>
    <name type="common">Apricot</name>
    <name type="synonym">Armeniaca vulgaris</name>
    <dbReference type="NCBI Taxonomy" id="36596"/>
    <lineage>
        <taxon>Eukaryota</taxon>
        <taxon>Viridiplantae</taxon>
        <taxon>Streptophyta</taxon>
        <taxon>Embryophyta</taxon>
        <taxon>Tracheophyta</taxon>
        <taxon>Spermatophyta</taxon>
        <taxon>Magnoliopsida</taxon>
        <taxon>eudicotyledons</taxon>
        <taxon>Gunneridae</taxon>
        <taxon>Pentapetalae</taxon>
        <taxon>rosids</taxon>
        <taxon>fabids</taxon>
        <taxon>Rosales</taxon>
        <taxon>Rosaceae</taxon>
        <taxon>Amygdaloideae</taxon>
        <taxon>Amygdaleae</taxon>
        <taxon>Prunus</taxon>
    </lineage>
</organism>
<evidence type="ECO:0000313" key="3">
    <source>
        <dbReference type="Proteomes" id="UP000507245"/>
    </source>
</evidence>
<dbReference type="PANTHER" id="PTHR33566">
    <property type="entry name" value="EN/SPM-LIKE TRANSPOSON-RELATED"/>
    <property type="match status" value="1"/>
</dbReference>
<feature type="coiled-coil region" evidence="1">
    <location>
        <begin position="61"/>
        <end position="88"/>
    </location>
</feature>
<protein>
    <recommendedName>
        <fullName evidence="4">Protein DEFECTIVE IN MERISTEM SILENCING 3</fullName>
    </recommendedName>
</protein>
<gene>
    <name evidence="2" type="ORF">ORAREDHAP_LOCUS17598</name>
</gene>
<feature type="coiled-coil region" evidence="1">
    <location>
        <begin position="364"/>
        <end position="398"/>
    </location>
</feature>
<evidence type="ECO:0000256" key="1">
    <source>
        <dbReference type="SAM" id="Coils"/>
    </source>
</evidence>
<evidence type="ECO:0000313" key="2">
    <source>
        <dbReference type="EMBL" id="CAB4302020.1"/>
    </source>
</evidence>
<dbReference type="AlphaFoldDB" id="A0A6J5WJX6"/>
<dbReference type="EMBL" id="CAEKKB010000002">
    <property type="protein sequence ID" value="CAB4302020.1"/>
    <property type="molecule type" value="Genomic_DNA"/>
</dbReference>
<dbReference type="PANTHER" id="PTHR33566:SF6">
    <property type="entry name" value="PROTEIN DEFECTIVE IN MERISTEM SILENCING 3"/>
    <property type="match status" value="1"/>
</dbReference>
<sequence>MFQPNNQISDHTKSLSIQDSPALTQVDEKETSLVVKDGMQNGGFAQAESIIYYTKKLQDDLQMMGMKIKQHEDNIKLLKSQRNKLDDSILDLQVILGKYHTSTASKIENEDHSHCKSEEETTKKILQREKSAAGILWQLKTRHGTQAAHLTLTKDVLGIVAMLGKVEDDNLSRLLSEYLGVDTMLSIVCKTYEGVKALETYDNEGCIKKSSGLHGLGASIGRTLEGRFQVICLDNLRPYAGEFVPDDPQRRLDLLKPRLPNGECPPGFLGFAVNMIHVDSTSLFCVTASGHGLRETLFYNLFCRLQVYKTRADMVPALPCISDGAISLDGGMIRSTGVFSLGNREDVDVRFPKLSVISSLPETYLDSERQINELKWKKEKMQEDMKREQALLDNAKFNFDRKKQDFLKFLADSSSYATQHQFQAAAQSRVTSRQSKAISVSRLHSSVFISILISHRSLLCLLLSDTAASRNQRRHPFSSTPSSSSHQSPPAANCTIVFFSSTPQSIDALLLLAARTSQRLQERTRKSTSMAGQAAKSVAKTIGGYQYPWREKLAKHSSELSKGVWGYWHLGAWKPLGISARHRAKIRREVLLAGQDWPYDPARKEMRTKRKGHKVDRIAAEKRENTAKLMVKMPQMLLDYKKRVWEKRMKEEEKNKS</sequence>
<keyword evidence="3" id="KW-1185">Reference proteome</keyword>
<evidence type="ECO:0008006" key="4">
    <source>
        <dbReference type="Google" id="ProtNLM"/>
    </source>
</evidence>
<reference evidence="3" key="1">
    <citation type="journal article" date="2020" name="Genome Biol.">
        <title>Gamete binning: chromosome-level and haplotype-resolved genome assembly enabled by high-throughput single-cell sequencing of gamete genomes.</title>
        <authorList>
            <person name="Campoy J.A."/>
            <person name="Sun H."/>
            <person name="Goel M."/>
            <person name="Jiao W.-B."/>
            <person name="Folz-Donahue K."/>
            <person name="Wang N."/>
            <person name="Rubio M."/>
            <person name="Liu C."/>
            <person name="Kukat C."/>
            <person name="Ruiz D."/>
            <person name="Huettel B."/>
            <person name="Schneeberger K."/>
        </authorList>
    </citation>
    <scope>NUCLEOTIDE SEQUENCE [LARGE SCALE GENOMIC DNA]</scope>
    <source>
        <strain evidence="3">cv. Rojo Pasion</strain>
    </source>
</reference>
<dbReference type="Proteomes" id="UP000507245">
    <property type="component" value="Unassembled WGS sequence"/>
</dbReference>
<keyword evidence="1" id="KW-0175">Coiled coil</keyword>
<name>A0A6J5WJX6_PRUAR</name>